<dbReference type="GO" id="GO:0070740">
    <property type="term" value="F:tubulin-glutamic acid ligase activity"/>
    <property type="evidence" value="ECO:0007669"/>
    <property type="project" value="TreeGrafter"/>
</dbReference>
<feature type="compositionally biased region" description="Basic residues" evidence="5">
    <location>
        <begin position="747"/>
        <end position="771"/>
    </location>
</feature>
<dbReference type="GO" id="GO:0019098">
    <property type="term" value="P:reproductive behavior"/>
    <property type="evidence" value="ECO:0007669"/>
    <property type="project" value="UniProtKB-ARBA"/>
</dbReference>
<dbReference type="Gene3D" id="3.30.470.20">
    <property type="entry name" value="ATP-grasp fold, B domain"/>
    <property type="match status" value="1"/>
</dbReference>
<evidence type="ECO:0000256" key="5">
    <source>
        <dbReference type="SAM" id="MobiDB-lite"/>
    </source>
</evidence>
<keyword evidence="3" id="KW-0547">Nucleotide-binding</keyword>
<comment type="caution">
    <text evidence="6">The sequence shown here is derived from an EMBL/GenBank/DDBJ whole genome shotgun (WGS) entry which is preliminary data.</text>
</comment>
<gene>
    <name evidence="6" type="ORF">DdX_13021</name>
</gene>
<organism evidence="6 7">
    <name type="scientific">Ditylenchus destructor</name>
    <dbReference type="NCBI Taxonomy" id="166010"/>
    <lineage>
        <taxon>Eukaryota</taxon>
        <taxon>Metazoa</taxon>
        <taxon>Ecdysozoa</taxon>
        <taxon>Nematoda</taxon>
        <taxon>Chromadorea</taxon>
        <taxon>Rhabditida</taxon>
        <taxon>Tylenchina</taxon>
        <taxon>Tylenchomorpha</taxon>
        <taxon>Sphaerularioidea</taxon>
        <taxon>Anguinidae</taxon>
        <taxon>Anguininae</taxon>
        <taxon>Ditylenchus</taxon>
    </lineage>
</organism>
<keyword evidence="4" id="KW-0067">ATP-binding</keyword>
<dbReference type="EMBL" id="JAKKPZ010000048">
    <property type="protein sequence ID" value="KAI1706363.1"/>
    <property type="molecule type" value="Genomic_DNA"/>
</dbReference>
<dbReference type="GO" id="GO:0015631">
    <property type="term" value="F:tubulin binding"/>
    <property type="evidence" value="ECO:0007669"/>
    <property type="project" value="TreeGrafter"/>
</dbReference>
<evidence type="ECO:0000256" key="1">
    <source>
        <dbReference type="ARBA" id="ARBA00006820"/>
    </source>
</evidence>
<accession>A0AAD4MUH2</accession>
<reference evidence="6" key="1">
    <citation type="submission" date="2022-01" db="EMBL/GenBank/DDBJ databases">
        <title>Genome Sequence Resource for Two Populations of Ditylenchus destructor, the Migratory Endoparasitic Phytonematode.</title>
        <authorList>
            <person name="Zhang H."/>
            <person name="Lin R."/>
            <person name="Xie B."/>
        </authorList>
    </citation>
    <scope>NUCLEOTIDE SEQUENCE</scope>
    <source>
        <strain evidence="6">BazhouSP</strain>
    </source>
</reference>
<dbReference type="PANTHER" id="PTHR12241:SF154">
    <property type="entry name" value="TUBULIN POLYGLUTAMYLASE TTLL11"/>
    <property type="match status" value="1"/>
</dbReference>
<sequence>MGCPLSTSSNGEVVKQNFNIVNLPGKRNSLQKAKFVSSSSDNCRRSRTNSKSISIESTSRRNSKTHTKKRIVLSTNIAGNESINSDSLLIHNNLDLLKEKNDGPKPKFTNSLNVALTALKSVLLFKRRDSPPSRHPSITSSYSAMSLLSPKQELLSYSGLLKGYSIDMSRAKSNGQVVSMCCRKMGMIEYSDGVNEHCDIYWHNIVYNDMKTIIKNPEARVNKFPGMTELAKKVSLTQAIRSMKELFPWEYEFYPQSFVLPAQLDEFRQQSEQMNATGQKQYYIVKPDDGAQGTGIYLIKSSNELRSTSEKQLVQEYLSDPYLMKDRLKFDFRVYALIKSLNPLSIYVAREGMARFCTEPYVKPTPSNFSNLYAHLTNYSLNKANGTYIHSKSLKDQLQGSKRLLSTVLHQMEWEGLRTRRLWHEIKMVLAMVPEIMLNYEHYFCDVSGPQCFQIMGFDIIVRRDGVPFLLEVNSAPSLSVEHTELSENGELINVRSIMIKVPLVTESILLVLNKLDDAYKLFAKQNGGNTALHERRLVRGSISSNAPSIGEPDVKLQDRVKRKPHLSEIFPGRYGHTSKHLLVLDRAVYLFMQFVNLKQSLHISLMGIKAFIKKCNLKEFFPLSQLEERISNINNYFSKSTSSPSTGLPFHGFLHLLFHIAKLKFPFCSDILPALLRLLAYCDSSLRYYGVRSTRLRRAELEHNENSSQVEIYLLPDRIRKLLVDNTKGRGTNRIGPTASQERLPGAKRKVSKPRSRSLPRSIHVSKKNN</sequence>
<dbReference type="GO" id="GO:0005524">
    <property type="term" value="F:ATP binding"/>
    <property type="evidence" value="ECO:0007669"/>
    <property type="project" value="UniProtKB-KW"/>
</dbReference>
<dbReference type="GO" id="GO:0000226">
    <property type="term" value="P:microtubule cytoskeleton organization"/>
    <property type="evidence" value="ECO:0007669"/>
    <property type="project" value="TreeGrafter"/>
</dbReference>
<evidence type="ECO:0000256" key="4">
    <source>
        <dbReference type="ARBA" id="ARBA00022840"/>
    </source>
</evidence>
<protein>
    <submittedName>
        <fullName evidence="6">Tubulin-tyrosine ligase family domain-containing protein</fullName>
    </submittedName>
</protein>
<dbReference type="PROSITE" id="PS51221">
    <property type="entry name" value="TTL"/>
    <property type="match status" value="1"/>
</dbReference>
<proteinExistence type="inferred from homology"/>
<dbReference type="GO" id="GO:0036064">
    <property type="term" value="C:ciliary basal body"/>
    <property type="evidence" value="ECO:0007669"/>
    <property type="project" value="TreeGrafter"/>
</dbReference>
<dbReference type="InterPro" id="IPR004344">
    <property type="entry name" value="TTL/TTLL_fam"/>
</dbReference>
<evidence type="ECO:0000256" key="2">
    <source>
        <dbReference type="ARBA" id="ARBA00022598"/>
    </source>
</evidence>
<comment type="similarity">
    <text evidence="1">Belongs to the tubulin--tyrosine ligase family.</text>
</comment>
<feature type="region of interest" description="Disordered" evidence="5">
    <location>
        <begin position="731"/>
        <end position="771"/>
    </location>
</feature>
<evidence type="ECO:0000313" key="7">
    <source>
        <dbReference type="Proteomes" id="UP001201812"/>
    </source>
</evidence>
<evidence type="ECO:0000313" key="6">
    <source>
        <dbReference type="EMBL" id="KAI1706363.1"/>
    </source>
</evidence>
<dbReference type="Proteomes" id="UP001201812">
    <property type="component" value="Unassembled WGS sequence"/>
</dbReference>
<dbReference type="Pfam" id="PF03133">
    <property type="entry name" value="TTL"/>
    <property type="match status" value="1"/>
</dbReference>
<evidence type="ECO:0000256" key="3">
    <source>
        <dbReference type="ARBA" id="ARBA00022741"/>
    </source>
</evidence>
<dbReference type="SUPFAM" id="SSF56059">
    <property type="entry name" value="Glutathione synthetase ATP-binding domain-like"/>
    <property type="match status" value="1"/>
</dbReference>
<dbReference type="PANTHER" id="PTHR12241">
    <property type="entry name" value="TUBULIN POLYGLUTAMYLASE"/>
    <property type="match status" value="1"/>
</dbReference>
<dbReference type="AlphaFoldDB" id="A0AAD4MUH2"/>
<keyword evidence="7" id="KW-1185">Reference proteome</keyword>
<name>A0AAD4MUH2_9BILA</name>
<keyword evidence="2 6" id="KW-0436">Ligase</keyword>
<feature type="compositionally biased region" description="Polar residues" evidence="5">
    <location>
        <begin position="32"/>
        <end position="41"/>
    </location>
</feature>
<feature type="region of interest" description="Disordered" evidence="5">
    <location>
        <begin position="32"/>
        <end position="67"/>
    </location>
</feature>